<dbReference type="SUPFAM" id="SSF82171">
    <property type="entry name" value="DPP6 N-terminal domain-like"/>
    <property type="match status" value="1"/>
</dbReference>
<dbReference type="InterPro" id="IPR011659">
    <property type="entry name" value="WD40"/>
</dbReference>
<evidence type="ECO:0008006" key="3">
    <source>
        <dbReference type="Google" id="ProtNLM"/>
    </source>
</evidence>
<dbReference type="AlphaFoldDB" id="A4C3Q3"/>
<accession>A4C3Q3</accession>
<dbReference type="Pfam" id="PF07676">
    <property type="entry name" value="PD40"/>
    <property type="match status" value="1"/>
</dbReference>
<proteinExistence type="predicted"/>
<name>A4C3Q3_9GAMM</name>
<gene>
    <name evidence="1" type="ORF">PTD2_01411</name>
</gene>
<sequence>MFNHIEAKLNYSLILKQGKIVKHIFNSIILLLSILIISSKSYSQDEFPVLEGPYLGQKPPGLTPKTFAPGYVATKHRDYSGSFTPDMKEFYFTRKDVYTKKWWLIRFKLENNQWQESVVGARVGRPILAPDGKIMHLGNKYMERTSNGWSEIKSLGPMFEREDWGIMRLSASAKGTYVFDDYKNNDVIRISTIKDGKRQPPKLMGSQINSGKWTAHPFIAPDESYLIWDSEKNDGYGDQDLYISFREQDGSWGAAINLGEKVNTNGVESGAYVSPDGKYLFFNRTPIQTNDGSDPEGDIYWVDSQVIEMLRPKQ</sequence>
<reference evidence="1 2" key="1">
    <citation type="submission" date="2006-02" db="EMBL/GenBank/DDBJ databases">
        <authorList>
            <person name="Moran M.A."/>
            <person name="Kjelleberg S."/>
            <person name="Egan S."/>
            <person name="Saunders N."/>
            <person name="Thomas T."/>
            <person name="Ferriera S."/>
            <person name="Johnson J."/>
            <person name="Kravitz S."/>
            <person name="Halpern A."/>
            <person name="Remington K."/>
            <person name="Beeson K."/>
            <person name="Tran B."/>
            <person name="Rogers Y.-H."/>
            <person name="Friedman R."/>
            <person name="Venter J.C."/>
        </authorList>
    </citation>
    <scope>NUCLEOTIDE SEQUENCE [LARGE SCALE GENOMIC DNA]</scope>
    <source>
        <strain evidence="1 2">D2</strain>
    </source>
</reference>
<dbReference type="Proteomes" id="UP000006201">
    <property type="component" value="Unassembled WGS sequence"/>
</dbReference>
<evidence type="ECO:0000313" key="1">
    <source>
        <dbReference type="EMBL" id="EAR30185.1"/>
    </source>
</evidence>
<protein>
    <recommendedName>
        <fullName evidence="3">WD40-like Beta Propeller Repeat</fullName>
    </recommendedName>
</protein>
<evidence type="ECO:0000313" key="2">
    <source>
        <dbReference type="Proteomes" id="UP000006201"/>
    </source>
</evidence>
<keyword evidence="2" id="KW-1185">Reference proteome</keyword>
<dbReference type="HOGENOM" id="CLU_059007_0_0_6"/>
<dbReference type="eggNOG" id="COG0823">
    <property type="taxonomic scope" value="Bacteria"/>
</dbReference>
<dbReference type="STRING" id="87626.PTD2_01411"/>
<dbReference type="EMBL" id="AAOH01000001">
    <property type="protein sequence ID" value="EAR30185.1"/>
    <property type="molecule type" value="Genomic_DNA"/>
</dbReference>
<comment type="caution">
    <text evidence="1">The sequence shown here is derived from an EMBL/GenBank/DDBJ whole genome shotgun (WGS) entry which is preliminary data.</text>
</comment>
<organism evidence="1 2">
    <name type="scientific">Pseudoalteromonas tunicata D2</name>
    <dbReference type="NCBI Taxonomy" id="87626"/>
    <lineage>
        <taxon>Bacteria</taxon>
        <taxon>Pseudomonadati</taxon>
        <taxon>Pseudomonadota</taxon>
        <taxon>Gammaproteobacteria</taxon>
        <taxon>Alteromonadales</taxon>
        <taxon>Pseudoalteromonadaceae</taxon>
        <taxon>Pseudoalteromonas</taxon>
    </lineage>
</organism>